<evidence type="ECO:0000256" key="4">
    <source>
        <dbReference type="ARBA" id="ARBA00023163"/>
    </source>
</evidence>
<dbReference type="InterPro" id="IPR008851">
    <property type="entry name" value="TFIIF-alpha"/>
</dbReference>
<dbReference type="GO" id="GO:0032968">
    <property type="term" value="P:positive regulation of transcription elongation by RNA polymerase II"/>
    <property type="evidence" value="ECO:0007669"/>
    <property type="project" value="InterPro"/>
</dbReference>
<comment type="caution">
    <text evidence="9">The sequence shown here is derived from an EMBL/GenBank/DDBJ whole genome shotgun (WGS) entry which is preliminary data.</text>
</comment>
<gene>
    <name evidence="9" type="ORF">HU200_044456</name>
</gene>
<dbReference type="SUPFAM" id="SSF46785">
    <property type="entry name" value="Winged helix' DNA-binding domain"/>
    <property type="match status" value="1"/>
</dbReference>
<feature type="compositionally biased region" description="Acidic residues" evidence="8">
    <location>
        <begin position="293"/>
        <end position="313"/>
    </location>
</feature>
<keyword evidence="4 7" id="KW-0804">Transcription</keyword>
<comment type="subcellular location">
    <subcellularLocation>
        <location evidence="1 7">Nucleus</location>
    </subcellularLocation>
</comment>
<protein>
    <recommendedName>
        <fullName evidence="7">Transcription initiation factor IIF subunit alpha</fullName>
    </recommendedName>
</protein>
<sequence>MGVGIGAATDLVLKVACERCGAASDLYGTSCRHTTLCTGCGKALARARGRCAVCAAPVTRLIRVLYHPPAPPFHECGFSFTRAMLLIWEYDVRVDTSAEKAHFIGRFATGLPPLSKARSAGNKWSLRKDVPQGRQLTGNMREKHYSRRPWILEDETGEHQYQGQTEDPQATYYSLTLKGKEITAVPLGSWYNFSKIAQYKQLTLEEAEEKMNKRRSTASGCEQRLIKVATNGAAAFSSGVKKNEDVNEGATNGVHPKKGDMNENGNQSIKGEEDEEGEAARKNRHGLTTKGIDEDDEEGGKDKDFDLDDEIEKGDDWEHEETFTDDDETMGVGTEEGPDLADPEAAPPEIKQDENENELGNSGNLSKSGQELKKLLRRAAGENESDTDDKNTEEDEPSSPECAPKQLVEPKSEPVDSKPAKPTPSAHAQSPNPPSKSTQKRKLGGADSNSSNGAASKKIKTEPETRKISVKEETRKISVKEETPSSLEPTSDASVTARTTELSPVTEEEVRAVLRAIAPVTSQDLVSRFRPRVVTQEDKTAFLNIVKKISHMYKNNGRSYIVLRQEHK</sequence>
<feature type="compositionally biased region" description="Low complexity" evidence="8">
    <location>
        <begin position="445"/>
        <end position="456"/>
    </location>
</feature>
<evidence type="ECO:0000256" key="3">
    <source>
        <dbReference type="ARBA" id="ARBA00023125"/>
    </source>
</evidence>
<dbReference type="GO" id="GO:0001096">
    <property type="term" value="F:TFIIF-class transcription factor complex binding"/>
    <property type="evidence" value="ECO:0007669"/>
    <property type="project" value="TreeGrafter"/>
</dbReference>
<evidence type="ECO:0000313" key="10">
    <source>
        <dbReference type="Proteomes" id="UP000636709"/>
    </source>
</evidence>
<dbReference type="GO" id="GO:0016251">
    <property type="term" value="F:RNA polymerase II general transcription initiation factor activity"/>
    <property type="evidence" value="ECO:0007669"/>
    <property type="project" value="TreeGrafter"/>
</dbReference>
<reference evidence="9" key="1">
    <citation type="submission" date="2020-07" db="EMBL/GenBank/DDBJ databases">
        <title>Genome sequence and genetic diversity analysis of an under-domesticated orphan crop, white fonio (Digitaria exilis).</title>
        <authorList>
            <person name="Bennetzen J.L."/>
            <person name="Chen S."/>
            <person name="Ma X."/>
            <person name="Wang X."/>
            <person name="Yssel A.E.J."/>
            <person name="Chaluvadi S.R."/>
            <person name="Johnson M."/>
            <person name="Gangashetty P."/>
            <person name="Hamidou F."/>
            <person name="Sanogo M.D."/>
            <person name="Zwaenepoel A."/>
            <person name="Wallace J."/>
            <person name="Van De Peer Y."/>
            <person name="Van Deynze A."/>
        </authorList>
    </citation>
    <scope>NUCLEOTIDE SEQUENCE</scope>
    <source>
        <tissue evidence="9">Leaves</tissue>
    </source>
</reference>
<dbReference type="PANTHER" id="PTHR13011:SF4">
    <property type="entry name" value="TRANSCRIPTION INITIATION FACTOR IIF SUBUNIT ALPHA"/>
    <property type="match status" value="1"/>
</dbReference>
<dbReference type="GO" id="GO:0006367">
    <property type="term" value="P:transcription initiation at RNA polymerase II promoter"/>
    <property type="evidence" value="ECO:0007669"/>
    <property type="project" value="InterPro"/>
</dbReference>
<dbReference type="Gene3D" id="1.10.10.10">
    <property type="entry name" value="Winged helix-like DNA-binding domain superfamily/Winged helix DNA-binding domain"/>
    <property type="match status" value="1"/>
</dbReference>
<dbReference type="InterPro" id="IPR011039">
    <property type="entry name" value="TFIIF_interaction"/>
</dbReference>
<dbReference type="GO" id="GO:0003677">
    <property type="term" value="F:DNA binding"/>
    <property type="evidence" value="ECO:0007669"/>
    <property type="project" value="UniProtKB-KW"/>
</dbReference>
<feature type="compositionally biased region" description="Polar residues" evidence="8">
    <location>
        <begin position="484"/>
        <end position="503"/>
    </location>
</feature>
<dbReference type="OrthoDB" id="76676at2759"/>
<evidence type="ECO:0000313" key="9">
    <source>
        <dbReference type="EMBL" id="KAF8683542.1"/>
    </source>
</evidence>
<evidence type="ECO:0000256" key="5">
    <source>
        <dbReference type="ARBA" id="ARBA00023242"/>
    </source>
</evidence>
<accession>A0A835EF24</accession>
<dbReference type="GO" id="GO:0005674">
    <property type="term" value="C:transcription factor TFIIF complex"/>
    <property type="evidence" value="ECO:0007669"/>
    <property type="project" value="TreeGrafter"/>
</dbReference>
<keyword evidence="5 7" id="KW-0539">Nucleus</keyword>
<feature type="region of interest" description="Disordered" evidence="8">
    <location>
        <begin position="236"/>
        <end position="506"/>
    </location>
</feature>
<dbReference type="InterPro" id="IPR036390">
    <property type="entry name" value="WH_DNA-bd_sf"/>
</dbReference>
<evidence type="ECO:0000256" key="6">
    <source>
        <dbReference type="ARBA" id="ARBA00025232"/>
    </source>
</evidence>
<feature type="compositionally biased region" description="Acidic residues" evidence="8">
    <location>
        <begin position="383"/>
        <end position="398"/>
    </location>
</feature>
<dbReference type="Proteomes" id="UP000636709">
    <property type="component" value="Unassembled WGS sequence"/>
</dbReference>
<dbReference type="Pfam" id="PF05793">
    <property type="entry name" value="TFIIF_alpha"/>
    <property type="match status" value="1"/>
</dbReference>
<keyword evidence="3 7" id="KW-0238">DNA-binding</keyword>
<feature type="compositionally biased region" description="Basic and acidic residues" evidence="8">
    <location>
        <begin position="459"/>
        <end position="483"/>
    </location>
</feature>
<comment type="similarity">
    <text evidence="7">Belongs to the TFIIF alpha subunit family.</text>
</comment>
<keyword evidence="2 7" id="KW-0805">Transcription regulation</keyword>
<evidence type="ECO:0000256" key="7">
    <source>
        <dbReference type="RuleBase" id="RU366044"/>
    </source>
</evidence>
<evidence type="ECO:0000256" key="8">
    <source>
        <dbReference type="SAM" id="MobiDB-lite"/>
    </source>
</evidence>
<comment type="function">
    <text evidence="6 7">TFIIF is a general transcription initiation factor that binds to RNA polymerase II and helps to recruit it to the initiation complex in collaboration with TFIIB. It promotes transcription elongation.</text>
</comment>
<dbReference type="InterPro" id="IPR036388">
    <property type="entry name" value="WH-like_DNA-bd_sf"/>
</dbReference>
<dbReference type="PANTHER" id="PTHR13011">
    <property type="entry name" value="TFIIF-ALPHA"/>
    <property type="match status" value="1"/>
</dbReference>
<dbReference type="AlphaFoldDB" id="A0A835EF24"/>
<evidence type="ECO:0000256" key="1">
    <source>
        <dbReference type="ARBA" id="ARBA00004123"/>
    </source>
</evidence>
<proteinExistence type="inferred from homology"/>
<keyword evidence="10" id="KW-1185">Reference proteome</keyword>
<name>A0A835EF24_9POAL</name>
<evidence type="ECO:0000256" key="2">
    <source>
        <dbReference type="ARBA" id="ARBA00023015"/>
    </source>
</evidence>
<organism evidence="9 10">
    <name type="scientific">Digitaria exilis</name>
    <dbReference type="NCBI Taxonomy" id="1010633"/>
    <lineage>
        <taxon>Eukaryota</taxon>
        <taxon>Viridiplantae</taxon>
        <taxon>Streptophyta</taxon>
        <taxon>Embryophyta</taxon>
        <taxon>Tracheophyta</taxon>
        <taxon>Spermatophyta</taxon>
        <taxon>Magnoliopsida</taxon>
        <taxon>Liliopsida</taxon>
        <taxon>Poales</taxon>
        <taxon>Poaceae</taxon>
        <taxon>PACMAD clade</taxon>
        <taxon>Panicoideae</taxon>
        <taxon>Panicodae</taxon>
        <taxon>Paniceae</taxon>
        <taxon>Anthephorinae</taxon>
        <taxon>Digitaria</taxon>
    </lineage>
</organism>
<dbReference type="EMBL" id="JACEFO010002102">
    <property type="protein sequence ID" value="KAF8683542.1"/>
    <property type="molecule type" value="Genomic_DNA"/>
</dbReference>
<dbReference type="SUPFAM" id="SSF50916">
    <property type="entry name" value="Rap30/74 interaction domains"/>
    <property type="match status" value="1"/>
</dbReference>
<feature type="compositionally biased region" description="Basic and acidic residues" evidence="8">
    <location>
        <begin position="408"/>
        <end position="419"/>
    </location>
</feature>